<dbReference type="EMBL" id="CP048209">
    <property type="protein sequence ID" value="QHT60876.1"/>
    <property type="molecule type" value="Genomic_DNA"/>
</dbReference>
<dbReference type="Proteomes" id="UP000476064">
    <property type="component" value="Chromosome"/>
</dbReference>
<keyword evidence="1" id="KW-0732">Signal</keyword>
<evidence type="ECO:0000313" key="3">
    <source>
        <dbReference type="Proteomes" id="UP000476064"/>
    </source>
</evidence>
<gene>
    <name evidence="2" type="ORF">GXP70_13580</name>
</gene>
<name>A0A6C0FUP0_9BACL</name>
<evidence type="ECO:0000256" key="1">
    <source>
        <dbReference type="SAM" id="SignalP"/>
    </source>
</evidence>
<dbReference type="AlphaFoldDB" id="A0A6C0FUP0"/>
<dbReference type="RefSeq" id="WP_162357315.1">
    <property type="nucleotide sequence ID" value="NZ_CP048209.1"/>
</dbReference>
<evidence type="ECO:0008006" key="4">
    <source>
        <dbReference type="Google" id="ProtNLM"/>
    </source>
</evidence>
<organism evidence="2 3">
    <name type="scientific">Paenibacillus lycopersici</name>
    <dbReference type="NCBI Taxonomy" id="2704462"/>
    <lineage>
        <taxon>Bacteria</taxon>
        <taxon>Bacillati</taxon>
        <taxon>Bacillota</taxon>
        <taxon>Bacilli</taxon>
        <taxon>Bacillales</taxon>
        <taxon>Paenibacillaceae</taxon>
        <taxon>Paenibacillus</taxon>
    </lineage>
</organism>
<proteinExistence type="predicted"/>
<dbReference type="KEGG" id="plyc:GXP70_13580"/>
<sequence>MLRKLALPLLTFILFVLAGCSLAACRDVFQLREDIAQAAPAQASWTTERQPGLPNITIANKPVAVDLVGYAWCSPDGDKSCTNIDLSIATETVTTVPAGAVLDVNMPAGVQSFTIVNENDGSTGVPRAVPIAKGVYRYTVHCDWSSNQGKSDYAFALEVG</sequence>
<feature type="signal peptide" evidence="1">
    <location>
        <begin position="1"/>
        <end position="23"/>
    </location>
</feature>
<evidence type="ECO:0000313" key="2">
    <source>
        <dbReference type="EMBL" id="QHT60876.1"/>
    </source>
</evidence>
<reference evidence="2 3" key="1">
    <citation type="submission" date="2020-01" db="EMBL/GenBank/DDBJ databases">
        <title>Paenibacillus sp. nov., isolated from tomato rhizosphere.</title>
        <authorList>
            <person name="Weon H.-Y."/>
            <person name="Lee S.A."/>
        </authorList>
    </citation>
    <scope>NUCLEOTIDE SEQUENCE [LARGE SCALE GENOMIC DNA]</scope>
    <source>
        <strain evidence="2 3">12200R-189</strain>
    </source>
</reference>
<accession>A0A6C0FUP0</accession>
<feature type="chain" id="PRO_5025462094" description="Lipoprotein" evidence="1">
    <location>
        <begin position="24"/>
        <end position="160"/>
    </location>
</feature>
<keyword evidence="3" id="KW-1185">Reference proteome</keyword>
<dbReference type="PROSITE" id="PS51257">
    <property type="entry name" value="PROKAR_LIPOPROTEIN"/>
    <property type="match status" value="1"/>
</dbReference>
<protein>
    <recommendedName>
        <fullName evidence="4">Lipoprotein</fullName>
    </recommendedName>
</protein>